<feature type="transmembrane region" description="Helical" evidence="7">
    <location>
        <begin position="60"/>
        <end position="84"/>
    </location>
</feature>
<organism evidence="9 10">
    <name type="scientific">Cuscuta europaea</name>
    <name type="common">European dodder</name>
    <dbReference type="NCBI Taxonomy" id="41803"/>
    <lineage>
        <taxon>Eukaryota</taxon>
        <taxon>Viridiplantae</taxon>
        <taxon>Streptophyta</taxon>
        <taxon>Embryophyta</taxon>
        <taxon>Tracheophyta</taxon>
        <taxon>Spermatophyta</taxon>
        <taxon>Magnoliopsida</taxon>
        <taxon>eudicotyledons</taxon>
        <taxon>Gunneridae</taxon>
        <taxon>Pentapetalae</taxon>
        <taxon>asterids</taxon>
        <taxon>lamiids</taxon>
        <taxon>Solanales</taxon>
        <taxon>Convolvulaceae</taxon>
        <taxon>Cuscuteae</taxon>
        <taxon>Cuscuta</taxon>
        <taxon>Cuscuta subgen. Cuscuta</taxon>
    </lineage>
</organism>
<keyword evidence="6 7" id="KW-0472">Membrane</keyword>
<feature type="transmembrane region" description="Helical" evidence="7">
    <location>
        <begin position="189"/>
        <end position="212"/>
    </location>
</feature>
<evidence type="ECO:0000256" key="1">
    <source>
        <dbReference type="ARBA" id="ARBA00004370"/>
    </source>
</evidence>
<evidence type="ECO:0000256" key="5">
    <source>
        <dbReference type="ARBA" id="ARBA00022989"/>
    </source>
</evidence>
<feature type="transmembrane region" description="Helical" evidence="7">
    <location>
        <begin position="314"/>
        <end position="334"/>
    </location>
</feature>
<feature type="transmembrane region" description="Helical" evidence="7">
    <location>
        <begin position="273"/>
        <end position="294"/>
    </location>
</feature>
<evidence type="ECO:0000256" key="3">
    <source>
        <dbReference type="ARBA" id="ARBA00022692"/>
    </source>
</evidence>
<feature type="domain" description="Amino acid transporter transmembrane" evidence="8">
    <location>
        <begin position="27"/>
        <end position="429"/>
    </location>
</feature>
<feature type="transmembrane region" description="Helical" evidence="7">
    <location>
        <begin position="232"/>
        <end position="252"/>
    </location>
</feature>
<reference evidence="9" key="1">
    <citation type="submission" date="2022-07" db="EMBL/GenBank/DDBJ databases">
        <authorList>
            <person name="Macas J."/>
            <person name="Novak P."/>
            <person name="Neumann P."/>
        </authorList>
    </citation>
    <scope>NUCLEOTIDE SEQUENCE</scope>
</reference>
<keyword evidence="2" id="KW-0813">Transport</keyword>
<evidence type="ECO:0000256" key="4">
    <source>
        <dbReference type="ARBA" id="ARBA00022970"/>
    </source>
</evidence>
<feature type="transmembrane region" description="Helical" evidence="7">
    <location>
        <begin position="160"/>
        <end position="177"/>
    </location>
</feature>
<name>A0A9P1DY32_CUSEU</name>
<feature type="transmembrane region" description="Helical" evidence="7">
    <location>
        <begin position="105"/>
        <end position="128"/>
    </location>
</feature>
<evidence type="ECO:0000313" key="9">
    <source>
        <dbReference type="EMBL" id="CAH9058071.1"/>
    </source>
</evidence>
<gene>
    <name evidence="9" type="ORF">CEURO_LOCUS1190</name>
</gene>
<protein>
    <recommendedName>
        <fullName evidence="8">Amino acid transporter transmembrane domain-containing protein</fullName>
    </recommendedName>
</protein>
<evidence type="ECO:0000259" key="8">
    <source>
        <dbReference type="Pfam" id="PF01490"/>
    </source>
</evidence>
<sequence>MERTTSVVIQEGGAEDSIFDDDGRLKRTGTVVTASAHIITALIGSGVLSLAWAVAQLGAIAGPIVLIIFSIITLYTSILLTNCYRSPDGTRNHSYMDVVRTHLGGTNFMFCAIAQYATLIGLSTGYAITTGLSLGAIERTTCYHKKGRNWPDCSPSTRNYIFYFGALQIILSQIPNIRKLSFISVIASLMSFTYSIIGVALATATIASGVKVKISLTGVPIGTHNSTVDKMWNTFSAIGNIAISFAFSIILIEIQDTLKASPRENKVMKEATCVGIIVSSVFYALCGILGYAAFGNEAPGNLLTDDHAFYEPYWLLGLANACIAVHLIGAYQVFSQPVFEFVESWCKRKWGGTSRFMRAEYNIVGRLEVSLFRIVWRTTYVMATVLVALIFPFFNAFVGLLGAISFWPLTIYFPIKMYILQAHVRKWSVSCIIGHLPKRHLIWRRCVWI</sequence>
<comment type="subcellular location">
    <subcellularLocation>
        <location evidence="1">Membrane</location>
    </subcellularLocation>
</comment>
<dbReference type="AlphaFoldDB" id="A0A9P1DY32"/>
<evidence type="ECO:0000256" key="6">
    <source>
        <dbReference type="ARBA" id="ARBA00023136"/>
    </source>
</evidence>
<dbReference type="PANTHER" id="PTHR48017">
    <property type="entry name" value="OS05G0424000 PROTEIN-RELATED"/>
    <property type="match status" value="1"/>
</dbReference>
<keyword evidence="3 7" id="KW-0812">Transmembrane</keyword>
<proteinExistence type="predicted"/>
<keyword evidence="4" id="KW-0029">Amino-acid transport</keyword>
<dbReference type="Pfam" id="PF01490">
    <property type="entry name" value="Aa_trans"/>
    <property type="match status" value="1"/>
</dbReference>
<keyword evidence="10" id="KW-1185">Reference proteome</keyword>
<evidence type="ECO:0000256" key="2">
    <source>
        <dbReference type="ARBA" id="ARBA00022448"/>
    </source>
</evidence>
<dbReference type="Proteomes" id="UP001152484">
    <property type="component" value="Unassembled WGS sequence"/>
</dbReference>
<evidence type="ECO:0000313" key="10">
    <source>
        <dbReference type="Proteomes" id="UP001152484"/>
    </source>
</evidence>
<feature type="transmembrane region" description="Helical" evidence="7">
    <location>
        <begin position="34"/>
        <end position="54"/>
    </location>
</feature>
<accession>A0A9P1DY32</accession>
<keyword evidence="5 7" id="KW-1133">Transmembrane helix</keyword>
<dbReference type="GO" id="GO:0016020">
    <property type="term" value="C:membrane"/>
    <property type="evidence" value="ECO:0007669"/>
    <property type="project" value="UniProtKB-SubCell"/>
</dbReference>
<comment type="caution">
    <text evidence="9">The sequence shown here is derived from an EMBL/GenBank/DDBJ whole genome shotgun (WGS) entry which is preliminary data.</text>
</comment>
<dbReference type="GO" id="GO:0006865">
    <property type="term" value="P:amino acid transport"/>
    <property type="evidence" value="ECO:0007669"/>
    <property type="project" value="UniProtKB-KW"/>
</dbReference>
<dbReference type="InterPro" id="IPR013057">
    <property type="entry name" value="AA_transpt_TM"/>
</dbReference>
<evidence type="ECO:0000256" key="7">
    <source>
        <dbReference type="SAM" id="Phobius"/>
    </source>
</evidence>
<dbReference type="EMBL" id="CAMAPE010000004">
    <property type="protein sequence ID" value="CAH9058071.1"/>
    <property type="molecule type" value="Genomic_DNA"/>
</dbReference>
<dbReference type="OrthoDB" id="40134at2759"/>